<evidence type="ECO:0000256" key="2">
    <source>
        <dbReference type="ARBA" id="ARBA00022801"/>
    </source>
</evidence>
<dbReference type="PANTHER" id="PTHR12997:SF2">
    <property type="entry name" value="INOSITOL POLYPHOSPHATE-5-PHOSPHATASE A"/>
    <property type="match status" value="1"/>
</dbReference>
<gene>
    <name evidence="6" type="ORF">TCAL_12601</name>
</gene>
<name>A0A553NBR0_TIGCA</name>
<keyword evidence="7" id="KW-1185">Reference proteome</keyword>
<dbReference type="EC" id="3.1.3.56" evidence="1"/>
<feature type="domain" description="Inositol polyphosphate-related phosphatase" evidence="5">
    <location>
        <begin position="44"/>
        <end position="396"/>
    </location>
</feature>
<dbReference type="GO" id="GO:0046856">
    <property type="term" value="P:phosphatidylinositol dephosphorylation"/>
    <property type="evidence" value="ECO:0007669"/>
    <property type="project" value="InterPro"/>
</dbReference>
<accession>A0A553NBR0</accession>
<dbReference type="STRING" id="6832.A0A553NBR0"/>
<protein>
    <recommendedName>
        <fullName evidence="1">inositol-polyphosphate 5-phosphatase</fullName>
        <ecNumber evidence="1">3.1.3.56</ecNumber>
    </recommendedName>
</protein>
<comment type="similarity">
    <text evidence="3">Belongs to the inositol 1,4,5-trisphosphate 5-phosphatase type I family.</text>
</comment>
<feature type="compositionally biased region" description="Polar residues" evidence="4">
    <location>
        <begin position="429"/>
        <end position="438"/>
    </location>
</feature>
<evidence type="ECO:0000313" key="7">
    <source>
        <dbReference type="Proteomes" id="UP000318571"/>
    </source>
</evidence>
<dbReference type="EMBL" id="VCGU01000458">
    <property type="protein sequence ID" value="TRY62858.1"/>
    <property type="molecule type" value="Genomic_DNA"/>
</dbReference>
<reference evidence="6 7" key="1">
    <citation type="journal article" date="2018" name="Nat. Ecol. Evol.">
        <title>Genomic signatures of mitonuclear coevolution across populations of Tigriopus californicus.</title>
        <authorList>
            <person name="Barreto F.S."/>
            <person name="Watson E.T."/>
            <person name="Lima T.G."/>
            <person name="Willett C.S."/>
            <person name="Edmands S."/>
            <person name="Li W."/>
            <person name="Burton R.S."/>
        </authorList>
    </citation>
    <scope>NUCLEOTIDE SEQUENCE [LARGE SCALE GENOMIC DNA]</scope>
    <source>
        <strain evidence="6 7">San Diego</strain>
    </source>
</reference>
<feature type="region of interest" description="Disordered" evidence="4">
    <location>
        <begin position="409"/>
        <end position="452"/>
    </location>
</feature>
<proteinExistence type="inferred from homology"/>
<dbReference type="Pfam" id="PF22669">
    <property type="entry name" value="Exo_endo_phos2"/>
    <property type="match status" value="1"/>
</dbReference>
<dbReference type="InterPro" id="IPR036691">
    <property type="entry name" value="Endo/exonu/phosph_ase_sf"/>
</dbReference>
<dbReference type="Proteomes" id="UP000318571">
    <property type="component" value="Chromosome 10"/>
</dbReference>
<dbReference type="OMA" id="FGMETCT"/>
<comment type="caution">
    <text evidence="6">The sequence shown here is derived from an EMBL/GenBank/DDBJ whole genome shotgun (WGS) entry which is preliminary data.</text>
</comment>
<evidence type="ECO:0000256" key="4">
    <source>
        <dbReference type="SAM" id="MobiDB-lite"/>
    </source>
</evidence>
<sequence>MVYYAYTSSNCRHSYSSSMSTDTEDDVGLTMEASVAKINLEDLSTVTVMLISANVGSIFEDPEALIPNWIDEVNGHLAALEPQFVAIHFQEVGGKSMSDGTQMIVQQFVKDFLERCEQLNYNRHCVYFDQNFKNPETWSRKGTLRSRWKLHGTPFDLINIHLFHDASNIVSMVDSAPNSIYCDYRRNALQYTLDRVHNDEHESLPYFIFGDFNFRLDGHSYTLDRVHNDEHESLPYFIFGDFNFRLDGHSVLRKLTTGLSRRTSEMGLEYVNRSSQVILTIGKKEFHLDNHDEMFQSEWIQWKEYDQERFHVEERLSEFPLKFPPTYPFEEDPNEGTKYMRTRCPAWCDRVLFSHPTRELFDQLANAEYDVIGRGTCMGDHKPVYLQMHIKHNVSGLSIPTYSDYLKSSANSSRKTSPIKEKLPRVESPTYTDLLSNPKNPPDIEGPSGEPGCNRCIEMPEVNYKIKMFKETTV</sequence>
<evidence type="ECO:0000313" key="6">
    <source>
        <dbReference type="EMBL" id="TRY62858.1"/>
    </source>
</evidence>
<evidence type="ECO:0000259" key="5">
    <source>
        <dbReference type="SMART" id="SM00128"/>
    </source>
</evidence>
<organism evidence="6 7">
    <name type="scientific">Tigriopus californicus</name>
    <name type="common">Marine copepod</name>
    <dbReference type="NCBI Taxonomy" id="6832"/>
    <lineage>
        <taxon>Eukaryota</taxon>
        <taxon>Metazoa</taxon>
        <taxon>Ecdysozoa</taxon>
        <taxon>Arthropoda</taxon>
        <taxon>Crustacea</taxon>
        <taxon>Multicrustacea</taxon>
        <taxon>Hexanauplia</taxon>
        <taxon>Copepoda</taxon>
        <taxon>Harpacticoida</taxon>
        <taxon>Harpacticidae</taxon>
        <taxon>Tigriopus</taxon>
    </lineage>
</organism>
<dbReference type="InterPro" id="IPR000300">
    <property type="entry name" value="IPPc"/>
</dbReference>
<dbReference type="GO" id="GO:0004445">
    <property type="term" value="F:inositol-polyphosphate 5-phosphatase activity"/>
    <property type="evidence" value="ECO:0007669"/>
    <property type="project" value="UniProtKB-EC"/>
</dbReference>
<evidence type="ECO:0000256" key="1">
    <source>
        <dbReference type="ARBA" id="ARBA00012997"/>
    </source>
</evidence>
<dbReference type="SUPFAM" id="SSF56219">
    <property type="entry name" value="DNase I-like"/>
    <property type="match status" value="1"/>
</dbReference>
<evidence type="ECO:0000256" key="3">
    <source>
        <dbReference type="ARBA" id="ARBA00023599"/>
    </source>
</evidence>
<dbReference type="InterPro" id="IPR039737">
    <property type="entry name" value="INPP5A"/>
</dbReference>
<dbReference type="SMART" id="SM00128">
    <property type="entry name" value="IPPc"/>
    <property type="match status" value="1"/>
</dbReference>
<dbReference type="Gene3D" id="3.60.10.10">
    <property type="entry name" value="Endonuclease/exonuclease/phosphatase"/>
    <property type="match status" value="2"/>
</dbReference>
<keyword evidence="2" id="KW-0378">Hydrolase</keyword>
<dbReference type="PANTHER" id="PTHR12997">
    <property type="entry name" value="TYPE I INOSITOL-1,4,5-TRISPHOSPHATE 5-PHOSPHATASE"/>
    <property type="match status" value="1"/>
</dbReference>
<dbReference type="AlphaFoldDB" id="A0A553NBR0"/>